<feature type="transmembrane region" description="Helical" evidence="11">
    <location>
        <begin position="109"/>
        <end position="132"/>
    </location>
</feature>
<keyword evidence="5 13" id="KW-0378">Hydrolase</keyword>
<dbReference type="InterPro" id="IPR003675">
    <property type="entry name" value="Rce1/LyrA-like_dom"/>
</dbReference>
<evidence type="ECO:0000256" key="10">
    <source>
        <dbReference type="ARBA" id="ARBA00049729"/>
    </source>
</evidence>
<protein>
    <recommendedName>
        <fullName evidence="10">intramembrane prenyl-peptidase Rce1</fullName>
        <ecNumber evidence="10">3.4.26.1</ecNumber>
    </recommendedName>
</protein>
<reference evidence="13" key="1">
    <citation type="submission" date="2023-06" db="EMBL/GenBank/DDBJ databases">
        <title>Survivors Of The Sea: Transcriptome response of Skeletonema marinoi to long-term dormancy.</title>
        <authorList>
            <person name="Pinder M.I.M."/>
            <person name="Kourtchenko O."/>
            <person name="Robertson E.K."/>
            <person name="Larsson T."/>
            <person name="Maumus F."/>
            <person name="Osuna-Cruz C.M."/>
            <person name="Vancaester E."/>
            <person name="Stenow R."/>
            <person name="Vandepoele K."/>
            <person name="Ploug H."/>
            <person name="Bruchert V."/>
            <person name="Godhe A."/>
            <person name="Topel M."/>
        </authorList>
    </citation>
    <scope>NUCLEOTIDE SEQUENCE</scope>
    <source>
        <strain evidence="13">R05AC</strain>
    </source>
</reference>
<dbReference type="PANTHER" id="PTHR13046">
    <property type="entry name" value="PROTEASE U48 CAAX PRENYL PROTEASE RCE1"/>
    <property type="match status" value="1"/>
</dbReference>
<keyword evidence="3 13" id="KW-0645">Protease</keyword>
<evidence type="ECO:0000313" key="14">
    <source>
        <dbReference type="Proteomes" id="UP001224775"/>
    </source>
</evidence>
<feature type="transmembrane region" description="Helical" evidence="11">
    <location>
        <begin position="325"/>
        <end position="348"/>
    </location>
</feature>
<evidence type="ECO:0000313" key="13">
    <source>
        <dbReference type="EMBL" id="KAK1747903.1"/>
    </source>
</evidence>
<comment type="subcellular location">
    <subcellularLocation>
        <location evidence="1">Endoplasmic reticulum membrane</location>
        <topology evidence="1">Multi-pass membrane protein</topology>
    </subcellularLocation>
</comment>
<name>A0AAD8YKX1_9STRA</name>
<keyword evidence="7 11" id="KW-1133">Transmembrane helix</keyword>
<feature type="transmembrane region" description="Helical" evidence="11">
    <location>
        <begin position="20"/>
        <end position="38"/>
    </location>
</feature>
<dbReference type="Proteomes" id="UP001224775">
    <property type="component" value="Unassembled WGS sequence"/>
</dbReference>
<proteinExistence type="inferred from homology"/>
<comment type="catalytic activity">
    <reaction evidence="9">
        <text>Hydrolyzes the peptide bond -P2-(S-farnesyl or geranylgeranyl)C-P1'-P2'-P3'-COOH where P1' and P2' are amino acids with aliphatic sidechains and P3' is any C-terminal residue.</text>
        <dbReference type="EC" id="3.4.26.1"/>
    </reaction>
</comment>
<keyword evidence="4 11" id="KW-0812">Transmembrane</keyword>
<dbReference type="EMBL" id="JATAAI010000002">
    <property type="protein sequence ID" value="KAK1747903.1"/>
    <property type="molecule type" value="Genomic_DNA"/>
</dbReference>
<evidence type="ECO:0000256" key="8">
    <source>
        <dbReference type="ARBA" id="ARBA00023136"/>
    </source>
</evidence>
<organism evidence="13 14">
    <name type="scientific">Skeletonema marinoi</name>
    <dbReference type="NCBI Taxonomy" id="267567"/>
    <lineage>
        <taxon>Eukaryota</taxon>
        <taxon>Sar</taxon>
        <taxon>Stramenopiles</taxon>
        <taxon>Ochrophyta</taxon>
        <taxon>Bacillariophyta</taxon>
        <taxon>Coscinodiscophyceae</taxon>
        <taxon>Thalassiosirophycidae</taxon>
        <taxon>Thalassiosirales</taxon>
        <taxon>Skeletonemataceae</taxon>
        <taxon>Skeletonema</taxon>
        <taxon>Skeletonema marinoi-dohrnii complex</taxon>
    </lineage>
</organism>
<dbReference type="PANTHER" id="PTHR13046:SF0">
    <property type="entry name" value="CAAX PRENYL PROTEASE 2"/>
    <property type="match status" value="1"/>
</dbReference>
<feature type="transmembrane region" description="Helical" evidence="11">
    <location>
        <begin position="261"/>
        <end position="280"/>
    </location>
</feature>
<evidence type="ECO:0000259" key="12">
    <source>
        <dbReference type="Pfam" id="PF02517"/>
    </source>
</evidence>
<evidence type="ECO:0000256" key="5">
    <source>
        <dbReference type="ARBA" id="ARBA00022801"/>
    </source>
</evidence>
<evidence type="ECO:0000256" key="9">
    <source>
        <dbReference type="ARBA" id="ARBA00047280"/>
    </source>
</evidence>
<keyword evidence="8 11" id="KW-0472">Membrane</keyword>
<comment type="similarity">
    <text evidence="2">Belongs to the peptidase U48 family.</text>
</comment>
<evidence type="ECO:0000256" key="2">
    <source>
        <dbReference type="ARBA" id="ARBA00006897"/>
    </source>
</evidence>
<evidence type="ECO:0000256" key="11">
    <source>
        <dbReference type="SAM" id="Phobius"/>
    </source>
</evidence>
<gene>
    <name evidence="13" type="ORF">QTG54_001866</name>
</gene>
<feature type="transmembrane region" description="Helical" evidence="11">
    <location>
        <begin position="286"/>
        <end position="305"/>
    </location>
</feature>
<dbReference type="Pfam" id="PF02517">
    <property type="entry name" value="Rce1-like"/>
    <property type="match status" value="1"/>
</dbReference>
<evidence type="ECO:0000256" key="3">
    <source>
        <dbReference type="ARBA" id="ARBA00022670"/>
    </source>
</evidence>
<dbReference type="GO" id="GO:0005789">
    <property type="term" value="C:endoplasmic reticulum membrane"/>
    <property type="evidence" value="ECO:0007669"/>
    <property type="project" value="UniProtKB-SubCell"/>
</dbReference>
<comment type="caution">
    <text evidence="13">The sequence shown here is derived from an EMBL/GenBank/DDBJ whole genome shotgun (WGS) entry which is preliminary data.</text>
</comment>
<evidence type="ECO:0000256" key="1">
    <source>
        <dbReference type="ARBA" id="ARBA00004477"/>
    </source>
</evidence>
<accession>A0AAD8YKX1</accession>
<sequence length="365" mass="41640">MTAATALSQCKHRSFSISQAILYCFTLALVFVISLYAFVPPSVRQLRRDHAIHMKWRAGVVVAVASVGIAVYPWLFCEYEMHGDGNTWHRYIGVSASLNDTKLLQVMKAVLHAAVLYLGSFTFYWLHFYHYAGILQMEERRPRNSNTSSKLPLLPKPQYMLISVNTLWMKSTKESLESFLKDETYRWTILRNLFIAPISEEVIFRACIIAPLLSSHNDDDLLTLSPTQVCWIAPLFFGVAHLHHFYEQYRRLPLLQRSKQAISQLIVGLLFQLIYTTLFGAYASHLLIRTGSLLAVILVHIFCNYMGLPDVSFASPTSGLYCYRWLLWCAYFIGIALFIKGFGSSWLFPDESVLPSLLEGVTILS</sequence>
<feature type="domain" description="CAAX prenyl protease 2/Lysostaphin resistance protein A-like" evidence="12">
    <location>
        <begin position="186"/>
        <end position="306"/>
    </location>
</feature>
<dbReference type="InterPro" id="IPR039731">
    <property type="entry name" value="Rce1"/>
</dbReference>
<dbReference type="GO" id="GO:0004222">
    <property type="term" value="F:metalloendopeptidase activity"/>
    <property type="evidence" value="ECO:0007669"/>
    <property type="project" value="InterPro"/>
</dbReference>
<dbReference type="GO" id="GO:0071586">
    <property type="term" value="P:CAAX-box protein processing"/>
    <property type="evidence" value="ECO:0007669"/>
    <property type="project" value="InterPro"/>
</dbReference>
<evidence type="ECO:0000256" key="7">
    <source>
        <dbReference type="ARBA" id="ARBA00022989"/>
    </source>
</evidence>
<feature type="transmembrane region" description="Helical" evidence="11">
    <location>
        <begin position="58"/>
        <end position="76"/>
    </location>
</feature>
<dbReference type="EC" id="3.4.26.1" evidence="10"/>
<keyword evidence="6" id="KW-0256">Endoplasmic reticulum</keyword>
<dbReference type="AlphaFoldDB" id="A0AAD8YKX1"/>
<keyword evidence="14" id="KW-1185">Reference proteome</keyword>
<evidence type="ECO:0000256" key="4">
    <source>
        <dbReference type="ARBA" id="ARBA00022692"/>
    </source>
</evidence>
<evidence type="ECO:0000256" key="6">
    <source>
        <dbReference type="ARBA" id="ARBA00022824"/>
    </source>
</evidence>